<gene>
    <name evidence="10" type="ORF">CCHLO57077_00008738</name>
</gene>
<dbReference type="PANTHER" id="PTHR40626:SF11">
    <property type="entry name" value="ZINC FINGER PROTEIN YPR022C"/>
    <property type="match status" value="1"/>
</dbReference>
<evidence type="ECO:0000256" key="3">
    <source>
        <dbReference type="ARBA" id="ARBA00022737"/>
    </source>
</evidence>
<keyword evidence="2" id="KW-0479">Metal-binding</keyword>
<evidence type="ECO:0000256" key="4">
    <source>
        <dbReference type="ARBA" id="ARBA00022771"/>
    </source>
</evidence>
<dbReference type="GO" id="GO:0000981">
    <property type="term" value="F:DNA-binding transcription factor activity, RNA polymerase II-specific"/>
    <property type="evidence" value="ECO:0007669"/>
    <property type="project" value="InterPro"/>
</dbReference>
<dbReference type="InterPro" id="IPR051059">
    <property type="entry name" value="VerF-like"/>
</dbReference>
<dbReference type="GO" id="GO:0000978">
    <property type="term" value="F:RNA polymerase II cis-regulatory region sequence-specific DNA binding"/>
    <property type="evidence" value="ECO:0007669"/>
    <property type="project" value="InterPro"/>
</dbReference>
<dbReference type="SUPFAM" id="SSF57667">
    <property type="entry name" value="beta-beta-alpha zinc fingers"/>
    <property type="match status" value="1"/>
</dbReference>
<evidence type="ECO:0000256" key="8">
    <source>
        <dbReference type="SAM" id="MobiDB-lite"/>
    </source>
</evidence>
<evidence type="ECO:0000259" key="9">
    <source>
        <dbReference type="PROSITE" id="PS50157"/>
    </source>
</evidence>
<feature type="domain" description="C2H2-type" evidence="9">
    <location>
        <begin position="29"/>
        <end position="56"/>
    </location>
</feature>
<dbReference type="InterPro" id="IPR007219">
    <property type="entry name" value="XnlR_reg_dom"/>
</dbReference>
<dbReference type="Gene3D" id="3.30.160.60">
    <property type="entry name" value="Classic Zinc Finger"/>
    <property type="match status" value="1"/>
</dbReference>
<sequence>MVMAGSPDTDLREEASLEGVTAGNVSRSLNCTQCNAKFSRIAHLRRHQRTHRPEKPFSCLYCPLSSSRKDVIVRHTRNFHPGKEPGCNEARSPSHSSPCRRPSLQEPTGPDCTAGDQEPQRPGMLETCPSRQSPAGGQTSEDLGYSAVGLANPLPDADSLQDPTPSIQNMFDISGGLQFPDWAFSQIFELDYVPSPTDDLATALRGQEDIGTSSLQALPSPISSSSTASCPPRSRGAFFVEDDNYENAKRNYDYFNTTERLSRFRFPSKFAMSRFVRGFFEYMAPHLPIVHLPTFDIASTPSPLLFEIMACGALYSNELSVAQDLHTAALLLMREHDEMVLIGQRDNDFQLWVLQASLLICHFGAFSGDSQRESRAAQTLSQTMKLADDAFKEVGISEAATYKEWVQQETLNSISVRVNGARAPTSIRCLAGGIILGAAFFSKSRDRCFSLAILDARFPLPSSTASWLQDENSWERPKETIYSSDALKMIFEGCKMTLHETDFGFATIVSAVLCHVCVFESLIGTQYPDLFASFIEKMDRPVQVLNAIWKEQSSSQFLIESTMTSMAHTTRSMILSITYHLYASHHLMAVKRFFCSPGLLGCRESLEQCFHKRHSATLEKALILAAKMLRSDCQTGLGYIKSFGNLRFAPVSVIPACEGEQAIKIKS</sequence>
<dbReference type="EMBL" id="CABFNP030001292">
    <property type="protein sequence ID" value="CAI6097510.1"/>
    <property type="molecule type" value="Genomic_DNA"/>
</dbReference>
<keyword evidence="6" id="KW-0539">Nucleus</keyword>
<keyword evidence="5" id="KW-0862">Zinc</keyword>
<evidence type="ECO:0000256" key="6">
    <source>
        <dbReference type="ARBA" id="ARBA00023242"/>
    </source>
</evidence>
<keyword evidence="11" id="KW-1185">Reference proteome</keyword>
<protein>
    <recommendedName>
        <fullName evidence="9">C2H2-type domain-containing protein</fullName>
    </recommendedName>
</protein>
<keyword evidence="3" id="KW-0677">Repeat</keyword>
<dbReference type="CDD" id="cd12148">
    <property type="entry name" value="fungal_TF_MHR"/>
    <property type="match status" value="1"/>
</dbReference>
<dbReference type="InterPro" id="IPR036236">
    <property type="entry name" value="Znf_C2H2_sf"/>
</dbReference>
<proteinExistence type="predicted"/>
<evidence type="ECO:0000313" key="11">
    <source>
        <dbReference type="Proteomes" id="UP001160390"/>
    </source>
</evidence>
<organism evidence="10 11">
    <name type="scientific">Clonostachys chloroleuca</name>
    <dbReference type="NCBI Taxonomy" id="1926264"/>
    <lineage>
        <taxon>Eukaryota</taxon>
        <taxon>Fungi</taxon>
        <taxon>Dikarya</taxon>
        <taxon>Ascomycota</taxon>
        <taxon>Pezizomycotina</taxon>
        <taxon>Sordariomycetes</taxon>
        <taxon>Hypocreomycetidae</taxon>
        <taxon>Hypocreales</taxon>
        <taxon>Bionectriaceae</taxon>
        <taxon>Clonostachys</taxon>
    </lineage>
</organism>
<dbReference type="AlphaFoldDB" id="A0AA35MHY9"/>
<feature type="domain" description="C2H2-type" evidence="9">
    <location>
        <begin position="57"/>
        <end position="85"/>
    </location>
</feature>
<evidence type="ECO:0000256" key="7">
    <source>
        <dbReference type="PROSITE-ProRule" id="PRU00042"/>
    </source>
</evidence>
<dbReference type="GO" id="GO:0008270">
    <property type="term" value="F:zinc ion binding"/>
    <property type="evidence" value="ECO:0007669"/>
    <property type="project" value="UniProtKB-KW"/>
</dbReference>
<reference evidence="10" key="1">
    <citation type="submission" date="2023-01" db="EMBL/GenBank/DDBJ databases">
        <authorList>
            <person name="Piombo E."/>
        </authorList>
    </citation>
    <scope>NUCLEOTIDE SEQUENCE</scope>
</reference>
<dbReference type="Proteomes" id="UP001160390">
    <property type="component" value="Unassembled WGS sequence"/>
</dbReference>
<feature type="compositionally biased region" description="Low complexity" evidence="8">
    <location>
        <begin position="91"/>
        <end position="102"/>
    </location>
</feature>
<dbReference type="Pfam" id="PF04082">
    <property type="entry name" value="Fungal_trans"/>
    <property type="match status" value="1"/>
</dbReference>
<comment type="subcellular location">
    <subcellularLocation>
        <location evidence="1">Nucleus</location>
    </subcellularLocation>
</comment>
<dbReference type="InterPro" id="IPR013087">
    <property type="entry name" value="Znf_C2H2_type"/>
</dbReference>
<evidence type="ECO:0000256" key="1">
    <source>
        <dbReference type="ARBA" id="ARBA00004123"/>
    </source>
</evidence>
<feature type="region of interest" description="Disordered" evidence="8">
    <location>
        <begin position="78"/>
        <end position="166"/>
    </location>
</feature>
<evidence type="ECO:0000256" key="2">
    <source>
        <dbReference type="ARBA" id="ARBA00022723"/>
    </source>
</evidence>
<dbReference type="GO" id="GO:0006351">
    <property type="term" value="P:DNA-templated transcription"/>
    <property type="evidence" value="ECO:0007669"/>
    <property type="project" value="InterPro"/>
</dbReference>
<feature type="compositionally biased region" description="Polar residues" evidence="8">
    <location>
        <begin position="129"/>
        <end position="141"/>
    </location>
</feature>
<dbReference type="PANTHER" id="PTHR40626">
    <property type="entry name" value="MIP31509P"/>
    <property type="match status" value="1"/>
</dbReference>
<comment type="caution">
    <text evidence="10">The sequence shown here is derived from an EMBL/GenBank/DDBJ whole genome shotgun (WGS) entry which is preliminary data.</text>
</comment>
<evidence type="ECO:0000313" key="10">
    <source>
        <dbReference type="EMBL" id="CAI6097510.1"/>
    </source>
</evidence>
<name>A0AA35MHY9_9HYPO</name>
<keyword evidence="4 7" id="KW-0863">Zinc-finger</keyword>
<evidence type="ECO:0000256" key="5">
    <source>
        <dbReference type="ARBA" id="ARBA00022833"/>
    </source>
</evidence>
<dbReference type="SMART" id="SM00355">
    <property type="entry name" value="ZnF_C2H2"/>
    <property type="match status" value="2"/>
</dbReference>
<dbReference type="GO" id="GO:0000785">
    <property type="term" value="C:chromatin"/>
    <property type="evidence" value="ECO:0007669"/>
    <property type="project" value="TreeGrafter"/>
</dbReference>
<dbReference type="PROSITE" id="PS00028">
    <property type="entry name" value="ZINC_FINGER_C2H2_1"/>
    <property type="match status" value="1"/>
</dbReference>
<accession>A0AA35MHY9</accession>
<dbReference type="PROSITE" id="PS50157">
    <property type="entry name" value="ZINC_FINGER_C2H2_2"/>
    <property type="match status" value="2"/>
</dbReference>
<dbReference type="GO" id="GO:0005634">
    <property type="term" value="C:nucleus"/>
    <property type="evidence" value="ECO:0007669"/>
    <property type="project" value="UniProtKB-SubCell"/>
</dbReference>